<accession>A0ACC6RGW5</accession>
<name>A0ACC6RGW5_9BURK</name>
<organism evidence="1 2">
    <name type="scientific">Paraburkholderia unamae</name>
    <dbReference type="NCBI Taxonomy" id="219649"/>
    <lineage>
        <taxon>Bacteria</taxon>
        <taxon>Pseudomonadati</taxon>
        <taxon>Pseudomonadota</taxon>
        <taxon>Betaproteobacteria</taxon>
        <taxon>Burkholderiales</taxon>
        <taxon>Burkholderiaceae</taxon>
        <taxon>Paraburkholderia</taxon>
    </lineage>
</organism>
<keyword evidence="2" id="KW-1185">Reference proteome</keyword>
<dbReference type="Proteomes" id="UP001392318">
    <property type="component" value="Unassembled WGS sequence"/>
</dbReference>
<dbReference type="EMBL" id="JAYMRU010000007">
    <property type="protein sequence ID" value="MEM5400792.1"/>
    <property type="molecule type" value="Genomic_DNA"/>
</dbReference>
<reference evidence="1" key="1">
    <citation type="submission" date="2024-01" db="EMBL/GenBank/DDBJ databases">
        <title>The diversity of rhizobia nodulating Mimosa spp. in eleven states of Brazil covering several biomes is determined by host plant, location, and edaphic factors.</title>
        <authorList>
            <person name="Rouws L."/>
            <person name="Barauna A."/>
            <person name="Beukes C."/>
            <person name="De Faria S.M."/>
            <person name="Gross E."/>
            <person name="Dos Reis Junior F.B."/>
            <person name="Simon M."/>
            <person name="Maluk M."/>
            <person name="Odee D.W."/>
            <person name="Kenicer G."/>
            <person name="Young J.P.W."/>
            <person name="Reis V.M."/>
            <person name="Zilli J."/>
            <person name="James E.K."/>
        </authorList>
    </citation>
    <scope>NUCLEOTIDE SEQUENCE</scope>
    <source>
        <strain evidence="1">JPY452</strain>
    </source>
</reference>
<sequence length="52" mass="5827">MNFDTTEYLGVSTEDLVGMILTGEHGRFTSLELELAQRLFVVLCSEEESLDS</sequence>
<evidence type="ECO:0000313" key="1">
    <source>
        <dbReference type="EMBL" id="MEM5400792.1"/>
    </source>
</evidence>
<comment type="caution">
    <text evidence="1">The sequence shown here is derived from an EMBL/GenBank/DDBJ whole genome shotgun (WGS) entry which is preliminary data.</text>
</comment>
<evidence type="ECO:0000313" key="2">
    <source>
        <dbReference type="Proteomes" id="UP001392318"/>
    </source>
</evidence>
<protein>
    <submittedName>
        <fullName evidence="1">Uncharacterized protein</fullName>
    </submittedName>
</protein>
<gene>
    <name evidence="1" type="ORF">VSR83_11935</name>
</gene>
<proteinExistence type="predicted"/>